<evidence type="ECO:0000256" key="8">
    <source>
        <dbReference type="ARBA" id="ARBA00048679"/>
    </source>
</evidence>
<keyword evidence="13" id="KW-1185">Reference proteome</keyword>
<dbReference type="GO" id="GO:0004674">
    <property type="term" value="F:protein serine/threonine kinase activity"/>
    <property type="evidence" value="ECO:0007669"/>
    <property type="project" value="UniProtKB-KW"/>
</dbReference>
<dbReference type="PROSITE" id="PS00107">
    <property type="entry name" value="PROTEIN_KINASE_ATP"/>
    <property type="match status" value="1"/>
</dbReference>
<dbReference type="InterPro" id="IPR011009">
    <property type="entry name" value="Kinase-like_dom_sf"/>
</dbReference>
<evidence type="ECO:0000256" key="1">
    <source>
        <dbReference type="ARBA" id="ARBA00012513"/>
    </source>
</evidence>
<dbReference type="Pfam" id="PF00069">
    <property type="entry name" value="Pkinase"/>
    <property type="match status" value="1"/>
</dbReference>
<feature type="region of interest" description="Disordered" evidence="10">
    <location>
        <begin position="38"/>
        <end position="90"/>
    </location>
</feature>
<dbReference type="CDD" id="cd13994">
    <property type="entry name" value="STKc_HAL4_like"/>
    <property type="match status" value="1"/>
</dbReference>
<dbReference type="SUPFAM" id="SSF56112">
    <property type="entry name" value="Protein kinase-like (PK-like)"/>
    <property type="match status" value="1"/>
</dbReference>
<dbReference type="GO" id="GO:0005829">
    <property type="term" value="C:cytosol"/>
    <property type="evidence" value="ECO:0007669"/>
    <property type="project" value="TreeGrafter"/>
</dbReference>
<feature type="compositionally biased region" description="Polar residues" evidence="10">
    <location>
        <begin position="162"/>
        <end position="174"/>
    </location>
</feature>
<organism evidence="12 13">
    <name type="scientific">Geotrichum candidum</name>
    <name type="common">Oospora lactis</name>
    <name type="synonym">Dipodascus geotrichum</name>
    <dbReference type="NCBI Taxonomy" id="1173061"/>
    <lineage>
        <taxon>Eukaryota</taxon>
        <taxon>Fungi</taxon>
        <taxon>Dikarya</taxon>
        <taxon>Ascomycota</taxon>
        <taxon>Saccharomycotina</taxon>
        <taxon>Dipodascomycetes</taxon>
        <taxon>Dipodascales</taxon>
        <taxon>Dipodascaceae</taxon>
        <taxon>Geotrichum</taxon>
    </lineage>
</organism>
<dbReference type="PANTHER" id="PTHR24343:SF137">
    <property type="entry name" value="SERINE_THREONINE-PROTEIN KINASE HRK1"/>
    <property type="match status" value="1"/>
</dbReference>
<dbReference type="GO" id="GO:0005524">
    <property type="term" value="F:ATP binding"/>
    <property type="evidence" value="ECO:0007669"/>
    <property type="project" value="UniProtKB-UniRule"/>
</dbReference>
<name>A0A0J9XE04_GEOCN</name>
<evidence type="ECO:0000256" key="10">
    <source>
        <dbReference type="SAM" id="MobiDB-lite"/>
    </source>
</evidence>
<gene>
    <name evidence="12" type="ORF">BN980_GECA10s00153g</name>
</gene>
<keyword evidence="3" id="KW-0808">Transferase</keyword>
<dbReference type="PROSITE" id="PS50011">
    <property type="entry name" value="PROTEIN_KINASE_DOM"/>
    <property type="match status" value="1"/>
</dbReference>
<keyword evidence="2" id="KW-0723">Serine/threonine-protein kinase</keyword>
<comment type="caution">
    <text evidence="12">The sequence shown here is derived from an EMBL/GenBank/DDBJ whole genome shotgun (WGS) entry which is preliminary data.</text>
</comment>
<dbReference type="InterPro" id="IPR008271">
    <property type="entry name" value="Ser/Thr_kinase_AS"/>
</dbReference>
<evidence type="ECO:0000256" key="4">
    <source>
        <dbReference type="ARBA" id="ARBA00022741"/>
    </source>
</evidence>
<evidence type="ECO:0000256" key="9">
    <source>
        <dbReference type="PROSITE-ProRule" id="PRU10141"/>
    </source>
</evidence>
<evidence type="ECO:0000256" key="7">
    <source>
        <dbReference type="ARBA" id="ARBA00047899"/>
    </source>
</evidence>
<dbReference type="SMART" id="SM00220">
    <property type="entry name" value="S_TKc"/>
    <property type="match status" value="1"/>
</dbReference>
<feature type="region of interest" description="Disordered" evidence="10">
    <location>
        <begin position="102"/>
        <end position="178"/>
    </location>
</feature>
<dbReference type="InterPro" id="IPR017441">
    <property type="entry name" value="Protein_kinase_ATP_BS"/>
</dbReference>
<feature type="compositionally biased region" description="Low complexity" evidence="10">
    <location>
        <begin position="40"/>
        <end position="51"/>
    </location>
</feature>
<feature type="compositionally biased region" description="Basic residues" evidence="10">
    <location>
        <begin position="136"/>
        <end position="148"/>
    </location>
</feature>
<dbReference type="EC" id="2.7.11.1" evidence="1"/>
<keyword evidence="4 9" id="KW-0547">Nucleotide-binding</keyword>
<evidence type="ECO:0000256" key="3">
    <source>
        <dbReference type="ARBA" id="ARBA00022679"/>
    </source>
</evidence>
<dbReference type="OrthoDB" id="6513151at2759"/>
<feature type="compositionally biased region" description="Polar residues" evidence="10">
    <location>
        <begin position="52"/>
        <end position="72"/>
    </location>
</feature>
<evidence type="ECO:0000256" key="6">
    <source>
        <dbReference type="ARBA" id="ARBA00022840"/>
    </source>
</evidence>
<dbReference type="PROSITE" id="PS00108">
    <property type="entry name" value="PROTEIN_KINASE_ST"/>
    <property type="match status" value="1"/>
</dbReference>
<evidence type="ECO:0000259" key="11">
    <source>
        <dbReference type="PROSITE" id="PS50011"/>
    </source>
</evidence>
<evidence type="ECO:0000256" key="2">
    <source>
        <dbReference type="ARBA" id="ARBA00022527"/>
    </source>
</evidence>
<proteinExistence type="predicted"/>
<evidence type="ECO:0000256" key="5">
    <source>
        <dbReference type="ARBA" id="ARBA00022777"/>
    </source>
</evidence>
<dbReference type="EMBL" id="CCBN010000010">
    <property type="protein sequence ID" value="CDO55119.1"/>
    <property type="molecule type" value="Genomic_DNA"/>
</dbReference>
<accession>A0A0J9XE04</accession>
<sequence>MTSTEETLTQKLSNIGLQQKFLGDGSHSYENYSLPASRVQSTETQESSASTVNSGITVFPDTSSTSVHTTINFPEGEKDDPYSRKHRKEQHTIAPRFKFTRNKSSSNAVPTIKSFGDHHHHHDIKSHSSMMELKRFFKKPGSSKKKKSGAVSPGSPTAIRHGSQSPGPSSNSMKNMPFGEEGFKKYGKLGRVLGSGAGGSVRLMKRTSDGTTFAIKEFRPRHANESQREYSRKVTAEFCIGSTLHHPNVIETLDIIQDGGKFYEVMEYCPYDFFAIVMSGKMQKEEIFCTFKQILNGVSYLHEMGLAHRDLKLDNCVVTSDGIVKIIDFGSATVFKYPFESGIVEARGIVGSDPYLAPEVLTLKTYDPQPTDIWSVAVIFCCMMLRRFPWKVPRMSDNSFNLFATKPTKEEEYLYHHPPATPLPKDAPKITIKGPWRLLRLLPHESRHLIGRMLEVDPAKRAKFQEIWEDEWIKNAPFCTIQNGKLIRGGNHEHTFVAEEDAHLESYKNGDKNKK</sequence>
<dbReference type="PANTHER" id="PTHR24343">
    <property type="entry name" value="SERINE/THREONINE KINASE"/>
    <property type="match status" value="1"/>
</dbReference>
<reference evidence="12" key="1">
    <citation type="submission" date="2014-03" db="EMBL/GenBank/DDBJ databases">
        <authorList>
            <person name="Casaregola S."/>
        </authorList>
    </citation>
    <scope>NUCLEOTIDE SEQUENCE [LARGE SCALE GENOMIC DNA]</scope>
    <source>
        <strain evidence="12">CLIB 918</strain>
    </source>
</reference>
<feature type="binding site" evidence="9">
    <location>
        <position position="216"/>
    </location>
    <ligand>
        <name>ATP</name>
        <dbReference type="ChEBI" id="CHEBI:30616"/>
    </ligand>
</feature>
<evidence type="ECO:0000313" key="12">
    <source>
        <dbReference type="EMBL" id="CDO55119.1"/>
    </source>
</evidence>
<evidence type="ECO:0000313" key="13">
    <source>
        <dbReference type="Proteomes" id="UP000242525"/>
    </source>
</evidence>
<dbReference type="Proteomes" id="UP000242525">
    <property type="component" value="Unassembled WGS sequence"/>
</dbReference>
<comment type="catalytic activity">
    <reaction evidence="8">
        <text>L-seryl-[protein] + ATP = O-phospho-L-seryl-[protein] + ADP + H(+)</text>
        <dbReference type="Rhea" id="RHEA:17989"/>
        <dbReference type="Rhea" id="RHEA-COMP:9863"/>
        <dbReference type="Rhea" id="RHEA-COMP:11604"/>
        <dbReference type="ChEBI" id="CHEBI:15378"/>
        <dbReference type="ChEBI" id="CHEBI:29999"/>
        <dbReference type="ChEBI" id="CHEBI:30616"/>
        <dbReference type="ChEBI" id="CHEBI:83421"/>
        <dbReference type="ChEBI" id="CHEBI:456216"/>
        <dbReference type="EC" id="2.7.11.1"/>
    </reaction>
</comment>
<dbReference type="InterPro" id="IPR000719">
    <property type="entry name" value="Prot_kinase_dom"/>
</dbReference>
<keyword evidence="6 9" id="KW-0067">ATP-binding</keyword>
<feature type="domain" description="Protein kinase" evidence="11">
    <location>
        <begin position="187"/>
        <end position="473"/>
    </location>
</feature>
<protein>
    <recommendedName>
        <fullName evidence="1">non-specific serine/threonine protein kinase</fullName>
        <ecNumber evidence="1">2.7.11.1</ecNumber>
    </recommendedName>
</protein>
<dbReference type="Gene3D" id="1.10.510.10">
    <property type="entry name" value="Transferase(Phosphotransferase) domain 1"/>
    <property type="match status" value="1"/>
</dbReference>
<dbReference type="STRING" id="1173061.A0A0J9XE04"/>
<dbReference type="FunFam" id="1.10.510.10:FF:000595">
    <property type="entry name" value="Protein kinase, putative (AFU_orthologue AFUA_5G11840)"/>
    <property type="match status" value="1"/>
</dbReference>
<dbReference type="AlphaFoldDB" id="A0A0J9XE04"/>
<keyword evidence="5 12" id="KW-0418">Kinase</keyword>
<comment type="catalytic activity">
    <reaction evidence="7">
        <text>L-threonyl-[protein] + ATP = O-phospho-L-threonyl-[protein] + ADP + H(+)</text>
        <dbReference type="Rhea" id="RHEA:46608"/>
        <dbReference type="Rhea" id="RHEA-COMP:11060"/>
        <dbReference type="Rhea" id="RHEA-COMP:11605"/>
        <dbReference type="ChEBI" id="CHEBI:15378"/>
        <dbReference type="ChEBI" id="CHEBI:30013"/>
        <dbReference type="ChEBI" id="CHEBI:30616"/>
        <dbReference type="ChEBI" id="CHEBI:61977"/>
        <dbReference type="ChEBI" id="CHEBI:456216"/>
        <dbReference type="EC" id="2.7.11.1"/>
    </reaction>
</comment>